<evidence type="ECO:0000313" key="1">
    <source>
        <dbReference type="EMBL" id="HIZ47114.1"/>
    </source>
</evidence>
<accession>A0A9D2F078</accession>
<organism evidence="1 2">
    <name type="scientific">Candidatus Gemmiger excrementavium</name>
    <dbReference type="NCBI Taxonomy" id="2838608"/>
    <lineage>
        <taxon>Bacteria</taxon>
        <taxon>Bacillati</taxon>
        <taxon>Bacillota</taxon>
        <taxon>Clostridia</taxon>
        <taxon>Eubacteriales</taxon>
        <taxon>Gemmiger</taxon>
    </lineage>
</organism>
<reference evidence="1" key="1">
    <citation type="journal article" date="2021" name="PeerJ">
        <title>Extensive microbial diversity within the chicken gut microbiome revealed by metagenomics and culture.</title>
        <authorList>
            <person name="Gilroy R."/>
            <person name="Ravi A."/>
            <person name="Getino M."/>
            <person name="Pursley I."/>
            <person name="Horton D.L."/>
            <person name="Alikhan N.F."/>
            <person name="Baker D."/>
            <person name="Gharbi K."/>
            <person name="Hall N."/>
            <person name="Watson M."/>
            <person name="Adriaenssens E.M."/>
            <person name="Foster-Nyarko E."/>
            <person name="Jarju S."/>
            <person name="Secka A."/>
            <person name="Antonio M."/>
            <person name="Oren A."/>
            <person name="Chaudhuri R.R."/>
            <person name="La Ragione R."/>
            <person name="Hildebrand F."/>
            <person name="Pallen M.J."/>
        </authorList>
    </citation>
    <scope>NUCLEOTIDE SEQUENCE</scope>
    <source>
        <strain evidence="1">3436</strain>
    </source>
</reference>
<reference evidence="1" key="2">
    <citation type="submission" date="2021-04" db="EMBL/GenBank/DDBJ databases">
        <authorList>
            <person name="Gilroy R."/>
        </authorList>
    </citation>
    <scope>NUCLEOTIDE SEQUENCE</scope>
    <source>
        <strain evidence="1">3436</strain>
    </source>
</reference>
<gene>
    <name evidence="1" type="ORF">H9810_00140</name>
</gene>
<dbReference type="GO" id="GO:0003677">
    <property type="term" value="F:DNA binding"/>
    <property type="evidence" value="ECO:0007669"/>
    <property type="project" value="InterPro"/>
</dbReference>
<comment type="caution">
    <text evidence="1">The sequence shown here is derived from an EMBL/GenBank/DDBJ whole genome shotgun (WGS) entry which is preliminary data.</text>
</comment>
<dbReference type="EMBL" id="DXBO01000006">
    <property type="protein sequence ID" value="HIZ47114.1"/>
    <property type="molecule type" value="Genomic_DNA"/>
</dbReference>
<dbReference type="AlphaFoldDB" id="A0A9D2F078"/>
<dbReference type="InterPro" id="IPR036162">
    <property type="entry name" value="Resolvase-like_N_sf"/>
</dbReference>
<dbReference type="Proteomes" id="UP000824031">
    <property type="component" value="Unassembled WGS sequence"/>
</dbReference>
<feature type="non-terminal residue" evidence="1">
    <location>
        <position position="1"/>
    </location>
</feature>
<proteinExistence type="predicted"/>
<name>A0A9D2F078_9FIRM</name>
<sequence>DTGGKTMRAICFIQEAKDSDLTMRQQQLICHRALRKLLWPCELELFAQAGTEEQPLSLRPGMVDLLRAAAAGEVDVLVVTDIPHLHCGRAELDGLLMSLLQYGVHTFGANNGQWIEPGGRHWMILPGYDCEE</sequence>
<dbReference type="SUPFAM" id="SSF53041">
    <property type="entry name" value="Resolvase-like"/>
    <property type="match status" value="1"/>
</dbReference>
<evidence type="ECO:0000313" key="2">
    <source>
        <dbReference type="Proteomes" id="UP000824031"/>
    </source>
</evidence>
<dbReference type="GO" id="GO:0000150">
    <property type="term" value="F:DNA strand exchange activity"/>
    <property type="evidence" value="ECO:0007669"/>
    <property type="project" value="InterPro"/>
</dbReference>
<protein>
    <submittedName>
        <fullName evidence="1">Recombinase family protein</fullName>
    </submittedName>
</protein>